<keyword evidence="1" id="KW-0472">Membrane</keyword>
<comment type="caution">
    <text evidence="3">The sequence shown here is derived from an EMBL/GenBank/DDBJ whole genome shotgun (WGS) entry which is preliminary data.</text>
</comment>
<dbReference type="SMART" id="SM00261">
    <property type="entry name" value="FU"/>
    <property type="match status" value="5"/>
</dbReference>
<dbReference type="SUPFAM" id="SSF57184">
    <property type="entry name" value="Growth factor receptor domain"/>
    <property type="match status" value="2"/>
</dbReference>
<evidence type="ECO:0000259" key="2">
    <source>
        <dbReference type="SMART" id="SM00181"/>
    </source>
</evidence>
<dbReference type="InterPro" id="IPR051514">
    <property type="entry name" value="R-spondin"/>
</dbReference>
<dbReference type="Gene3D" id="2.10.220.10">
    <property type="entry name" value="Hormone Receptor, Insulin-like Growth Factor Receptor 1, Chain A, domain 2"/>
    <property type="match status" value="3"/>
</dbReference>
<sequence length="648" mass="71808">MFLIYLISPLVLGAKPTTCPENCLTCKNKNKCTECNDEYYLLSDGKCSPTCPSGYAGIDKTCEKCSSKCSTCSISVDHCDSCSSKYYLYNNQCVSSCPTNTIIIEKECLSCTSNCETCSSTVDHCETCVKGTVIDGTKCSSCTSNCETCSSTSDHCETCVKGYYLYNNQCLSECPSGTIINGEECLSCTSNCETCSSTVDHCETCVNGYYLYNNQCHSKCTDLNNEKEDIYFGNNDEKHECMKCSIKYCIDCSSEYSSCTKCIESHYFDENLKECLPKLTPTNTLPVSPSTNPDDDNNCENNKRCHILGSGKAHSFVNITSSQFTNLEWPEDGGAIHFINYGIVCQRTNFINCSSYYGGGGIYIYVNSDLNDDILITKATFTQCKALYGGGIYAFSNIKTNKIIVKGCTFKNNSNIEPDPSRSNPPLFGGSAIFFTVKRCQIYKCKFISNSGKASVKLYNDFSDNQNQNSAMQLDDKSIQPSVFISNCHFETDSSSSCSFFYEQGKNQAVNVDLSDCVFIGQLSNGSYHIDGTTVQSKDKVPKLTIKSCKFSTDVSKSINMNSKNRNSQFASFDVNNQVFNYKELANSKVSRMKLFYLLSASLAFISIVIFVVILIKNKLSMLNDNNDNNNELFEAFEINHSNAQTIV</sequence>
<feature type="domain" description="EGF-like" evidence="2">
    <location>
        <begin position="184"/>
        <end position="217"/>
    </location>
</feature>
<organism evidence="3 4">
    <name type="scientific">Tritrichomonas musculus</name>
    <dbReference type="NCBI Taxonomy" id="1915356"/>
    <lineage>
        <taxon>Eukaryota</taxon>
        <taxon>Metamonada</taxon>
        <taxon>Parabasalia</taxon>
        <taxon>Tritrichomonadida</taxon>
        <taxon>Tritrichomonadidae</taxon>
        <taxon>Tritrichomonas</taxon>
    </lineage>
</organism>
<reference evidence="3 4" key="1">
    <citation type="submission" date="2024-04" db="EMBL/GenBank/DDBJ databases">
        <title>Tritrichomonas musculus Genome.</title>
        <authorList>
            <person name="Alves-Ferreira E."/>
            <person name="Grigg M."/>
            <person name="Lorenzi H."/>
            <person name="Galac M."/>
        </authorList>
    </citation>
    <scope>NUCLEOTIDE SEQUENCE [LARGE SCALE GENOMIC DNA]</scope>
    <source>
        <strain evidence="3 4">EAF2021</strain>
    </source>
</reference>
<dbReference type="PANTHER" id="PTHR46987">
    <property type="entry name" value="NEUROHYPOPHYSIAL HORMONES, N-TERMINAL DOMAIN CONTAINING PROTEIN"/>
    <property type="match status" value="1"/>
</dbReference>
<gene>
    <name evidence="3" type="ORF">M9Y10_033058</name>
</gene>
<name>A0ABR2GWY2_9EUKA</name>
<dbReference type="InterPro" id="IPR006212">
    <property type="entry name" value="Furin_repeat"/>
</dbReference>
<feature type="domain" description="EGF-like" evidence="2">
    <location>
        <begin position="25"/>
        <end position="63"/>
    </location>
</feature>
<dbReference type="SMART" id="SM00181">
    <property type="entry name" value="EGF"/>
    <property type="match status" value="4"/>
</dbReference>
<keyword evidence="4" id="KW-1185">Reference proteome</keyword>
<evidence type="ECO:0000313" key="3">
    <source>
        <dbReference type="EMBL" id="KAK8838432.1"/>
    </source>
</evidence>
<dbReference type="PANTHER" id="PTHR46987:SF7">
    <property type="entry name" value="TNFR-CYS DOMAIN-CONTAINING PROTEIN"/>
    <property type="match status" value="1"/>
</dbReference>
<keyword evidence="1" id="KW-0812">Transmembrane</keyword>
<dbReference type="SUPFAM" id="SSF51126">
    <property type="entry name" value="Pectin lyase-like"/>
    <property type="match status" value="1"/>
</dbReference>
<dbReference type="InterPro" id="IPR000742">
    <property type="entry name" value="EGF"/>
</dbReference>
<keyword evidence="1" id="KW-1133">Transmembrane helix</keyword>
<feature type="transmembrane region" description="Helical" evidence="1">
    <location>
        <begin position="595"/>
        <end position="616"/>
    </location>
</feature>
<feature type="domain" description="EGF-like" evidence="2">
    <location>
        <begin position="64"/>
        <end position="94"/>
    </location>
</feature>
<accession>A0ABR2GWY2</accession>
<dbReference type="InterPro" id="IPR009030">
    <property type="entry name" value="Growth_fac_rcpt_cys_sf"/>
</dbReference>
<dbReference type="Proteomes" id="UP001470230">
    <property type="component" value="Unassembled WGS sequence"/>
</dbReference>
<dbReference type="EMBL" id="JAPFFF010000055">
    <property type="protein sequence ID" value="KAK8838432.1"/>
    <property type="molecule type" value="Genomic_DNA"/>
</dbReference>
<dbReference type="CDD" id="cd00064">
    <property type="entry name" value="FU"/>
    <property type="match status" value="4"/>
</dbReference>
<protein>
    <recommendedName>
        <fullName evidence="2">EGF-like domain-containing protein</fullName>
    </recommendedName>
</protein>
<feature type="domain" description="EGF-like" evidence="2">
    <location>
        <begin position="141"/>
        <end position="171"/>
    </location>
</feature>
<proteinExistence type="predicted"/>
<dbReference type="InterPro" id="IPR011050">
    <property type="entry name" value="Pectin_lyase_fold/virulence"/>
</dbReference>
<evidence type="ECO:0000313" key="4">
    <source>
        <dbReference type="Proteomes" id="UP001470230"/>
    </source>
</evidence>
<evidence type="ECO:0000256" key="1">
    <source>
        <dbReference type="SAM" id="Phobius"/>
    </source>
</evidence>